<keyword evidence="2" id="KW-0472">Membrane</keyword>
<dbReference type="EMBL" id="CP115668">
    <property type="protein sequence ID" value="WCC79863.1"/>
    <property type="molecule type" value="Genomic_DNA"/>
</dbReference>
<keyword evidence="2" id="KW-1133">Transmembrane helix</keyword>
<dbReference type="RefSeq" id="WP_271418048.1">
    <property type="nucleotide sequence ID" value="NZ_CP115668.1"/>
</dbReference>
<protein>
    <submittedName>
        <fullName evidence="3">DUF4282 domain-containing protein</fullName>
    </submittedName>
</protein>
<feature type="region of interest" description="Disordered" evidence="1">
    <location>
        <begin position="1"/>
        <end position="55"/>
    </location>
</feature>
<gene>
    <name evidence="3" type="ORF">O6R08_10490</name>
</gene>
<proteinExistence type="predicted"/>
<evidence type="ECO:0000313" key="3">
    <source>
        <dbReference type="EMBL" id="WCC79863.1"/>
    </source>
</evidence>
<evidence type="ECO:0000256" key="2">
    <source>
        <dbReference type="SAM" id="Phobius"/>
    </source>
</evidence>
<dbReference type="Pfam" id="PF14110">
    <property type="entry name" value="DUF4282"/>
    <property type="match status" value="1"/>
</dbReference>
<evidence type="ECO:0000313" key="4">
    <source>
        <dbReference type="Proteomes" id="UP001212097"/>
    </source>
</evidence>
<dbReference type="InterPro" id="IPR025557">
    <property type="entry name" value="DUF4282"/>
</dbReference>
<evidence type="ECO:0000256" key="1">
    <source>
        <dbReference type="SAM" id="MobiDB-lite"/>
    </source>
</evidence>
<dbReference type="Proteomes" id="UP001212097">
    <property type="component" value="Chromosome"/>
</dbReference>
<feature type="transmembrane region" description="Helical" evidence="2">
    <location>
        <begin position="122"/>
        <end position="143"/>
    </location>
</feature>
<accession>A0ABY7QZQ6</accession>
<keyword evidence="4" id="KW-1185">Reference proteome</keyword>
<sequence>MSNVTPTGDSNNNSANAPYQPSNYPTQPYGQGNRSTQPYGQSNQSTQYSYDGSNPSPSSDKKGFFGALFDMSFDYYVTPKIAKLVYIIAIICAAVMWIGSIIVAGVGGAIGTAAGADAGGTGVVVVLIILVGWIPALLFVIGVRMQIEFVLALIKTAENTATLRRKLER</sequence>
<feature type="transmembrane region" description="Helical" evidence="2">
    <location>
        <begin position="84"/>
        <end position="110"/>
    </location>
</feature>
<organism evidence="3 4">
    <name type="scientific">Cutibacterium equinum</name>
    <dbReference type="NCBI Taxonomy" id="3016342"/>
    <lineage>
        <taxon>Bacteria</taxon>
        <taxon>Bacillati</taxon>
        <taxon>Actinomycetota</taxon>
        <taxon>Actinomycetes</taxon>
        <taxon>Propionibacteriales</taxon>
        <taxon>Propionibacteriaceae</taxon>
        <taxon>Cutibacterium</taxon>
    </lineage>
</organism>
<reference evidence="3 4" key="1">
    <citation type="submission" date="2023-06" db="EMBL/GenBank/DDBJ databases">
        <title>The Gram-positive Non-spore-bearing Anaerobic Bacilli of Human Feces.</title>
        <authorList>
            <person name="Eggerth A.H."/>
        </authorList>
    </citation>
    <scope>NUCLEOTIDE SEQUENCE [LARGE SCALE GENOMIC DNA]</scope>
    <source>
        <strain evidence="3 4">CBA3108</strain>
    </source>
</reference>
<keyword evidence="2" id="KW-0812">Transmembrane</keyword>
<name>A0ABY7QZQ6_9ACTN</name>